<dbReference type="RefSeq" id="WP_047803793.1">
    <property type="nucleotide sequence ID" value="NZ_BJZS01000099.1"/>
</dbReference>
<evidence type="ECO:0000256" key="1">
    <source>
        <dbReference type="ARBA" id="ARBA00007689"/>
    </source>
</evidence>
<comment type="caution">
    <text evidence="3">The sequence shown here is derived from an EMBL/GenBank/DDBJ whole genome shotgun (WGS) entry which is preliminary data.</text>
</comment>
<dbReference type="PANTHER" id="PTHR35174:SF3">
    <property type="entry name" value="BLL7171 PROTEIN"/>
    <property type="match status" value="1"/>
</dbReference>
<organism evidence="3 4">
    <name type="scientific">Kocuria turfanensis</name>
    <dbReference type="NCBI Taxonomy" id="388357"/>
    <lineage>
        <taxon>Bacteria</taxon>
        <taxon>Bacillati</taxon>
        <taxon>Actinomycetota</taxon>
        <taxon>Actinomycetes</taxon>
        <taxon>Micrococcales</taxon>
        <taxon>Micrococcaceae</taxon>
        <taxon>Kocuria</taxon>
    </lineage>
</organism>
<dbReference type="SUPFAM" id="SSF54909">
    <property type="entry name" value="Dimeric alpha+beta barrel"/>
    <property type="match status" value="1"/>
</dbReference>
<feature type="domain" description="YCII-related" evidence="2">
    <location>
        <begin position="1"/>
        <end position="102"/>
    </location>
</feature>
<keyword evidence="4" id="KW-1185">Reference proteome</keyword>
<dbReference type="InterPro" id="IPR005545">
    <property type="entry name" value="YCII"/>
</dbReference>
<evidence type="ECO:0000313" key="3">
    <source>
        <dbReference type="EMBL" id="GEO96830.1"/>
    </source>
</evidence>
<reference evidence="3 4" key="1">
    <citation type="submission" date="2019-07" db="EMBL/GenBank/DDBJ databases">
        <title>Whole genome shotgun sequence of Kocuria turfanensis NBRC 107627.</title>
        <authorList>
            <person name="Hosoyama A."/>
            <person name="Uohara A."/>
            <person name="Ohji S."/>
            <person name="Ichikawa N."/>
        </authorList>
    </citation>
    <scope>NUCLEOTIDE SEQUENCE [LARGE SCALE GENOMIC DNA]</scope>
    <source>
        <strain evidence="3 4">NBRC 107627</strain>
    </source>
</reference>
<dbReference type="Proteomes" id="UP000321103">
    <property type="component" value="Unassembled WGS sequence"/>
</dbReference>
<dbReference type="Gene3D" id="3.30.70.1060">
    <property type="entry name" value="Dimeric alpha+beta barrel"/>
    <property type="match status" value="1"/>
</dbReference>
<gene>
    <name evidence="3" type="ORF">KTU01_29530</name>
</gene>
<dbReference type="STRING" id="388357.GCA_001580365_02268"/>
<protein>
    <recommendedName>
        <fullName evidence="2">YCII-related domain-containing protein</fullName>
    </recommendedName>
</protein>
<evidence type="ECO:0000259" key="2">
    <source>
        <dbReference type="Pfam" id="PF03795"/>
    </source>
</evidence>
<name>A0A512IGP9_9MICC</name>
<dbReference type="PANTHER" id="PTHR35174">
    <property type="entry name" value="BLL7171 PROTEIN-RELATED"/>
    <property type="match status" value="1"/>
</dbReference>
<sequence length="121" mass="13023">MKHYLLSIEQPDGGPAAPEVLEPVMRDVAAFNEELRAAGAWVFAGGLDRAEASVVVRFHGADVVTTDGPYEREDEHAGGICIVAAPDYDAAIEWGRKLARATTLPVEVREFQGAPEEHLPG</sequence>
<dbReference type="EMBL" id="BJZS01000099">
    <property type="protein sequence ID" value="GEO96830.1"/>
    <property type="molecule type" value="Genomic_DNA"/>
</dbReference>
<comment type="similarity">
    <text evidence="1">Belongs to the YciI family.</text>
</comment>
<dbReference type="Pfam" id="PF03795">
    <property type="entry name" value="YCII"/>
    <property type="match status" value="1"/>
</dbReference>
<dbReference type="InterPro" id="IPR011008">
    <property type="entry name" value="Dimeric_a/b-barrel"/>
</dbReference>
<accession>A0A512IGP9</accession>
<dbReference type="AlphaFoldDB" id="A0A512IGP9"/>
<evidence type="ECO:0000313" key="4">
    <source>
        <dbReference type="Proteomes" id="UP000321103"/>
    </source>
</evidence>
<proteinExistence type="inferred from homology"/>